<evidence type="ECO:0000256" key="1">
    <source>
        <dbReference type="SAM" id="Phobius"/>
    </source>
</evidence>
<keyword evidence="1" id="KW-0812">Transmembrane</keyword>
<accession>A0A557R159</accession>
<keyword evidence="1" id="KW-1133">Transmembrane helix</keyword>
<dbReference type="SMART" id="SM00754">
    <property type="entry name" value="CHRD"/>
    <property type="match status" value="1"/>
</dbReference>
<dbReference type="OrthoDB" id="571052at2"/>
<dbReference type="AlphaFoldDB" id="A0A557R159"/>
<sequence length="290" mass="29912">MVVALGWCCDSIEAGQSAQVDLGAMRAGKSVDALYSALFFVALDKLKSVENQLDSAVGVAYAWCVANPHDLHDRVCGEGMAMRRFVFRCVALVSLCLGTAWADPVYYTANLAGSNESPANLSPAMGVITLGYDATANTLSVDLSFSALTGTTTAAHLHCCTAPGTNAGVAVGLVGFVSGVTGATYSGLFDLTDSSVFAPAFLSGPGGGTASGSEAALVAALAAGQVYINVHTLTFPGGEIRGNLQSRAVPVPEPDGLALLAVALLALGVIRYQRRGLRALRLRTQKPTRR</sequence>
<gene>
    <name evidence="3" type="ORF">FHP91_04335</name>
</gene>
<proteinExistence type="predicted"/>
<evidence type="ECO:0000259" key="2">
    <source>
        <dbReference type="SMART" id="SM00754"/>
    </source>
</evidence>
<reference evidence="3 4" key="1">
    <citation type="submission" date="2019-07" db="EMBL/GenBank/DDBJ databases">
        <title>The pathways for chlorine oxyanion respiration interact through the shared metabolite chlorate.</title>
        <authorList>
            <person name="Barnum T.P."/>
            <person name="Cheng Y."/>
            <person name="Hill K.A."/>
            <person name="Lucas L.N."/>
            <person name="Carlson H.K."/>
            <person name="Coates J.D."/>
        </authorList>
    </citation>
    <scope>NUCLEOTIDE SEQUENCE [LARGE SCALE GENOMIC DNA]</scope>
    <source>
        <strain evidence="3 4">SFB-3</strain>
    </source>
</reference>
<feature type="domain" description="CHRD" evidence="2">
    <location>
        <begin position="105"/>
        <end position="246"/>
    </location>
</feature>
<name>A0A557R159_9RHOO</name>
<feature type="transmembrane region" description="Helical" evidence="1">
    <location>
        <begin position="256"/>
        <end position="273"/>
    </location>
</feature>
<dbReference type="RefSeq" id="WP_144308412.1">
    <property type="nucleotide sequence ID" value="NZ_VMNK01000003.1"/>
</dbReference>
<evidence type="ECO:0000313" key="4">
    <source>
        <dbReference type="Proteomes" id="UP000319502"/>
    </source>
</evidence>
<dbReference type="Proteomes" id="UP000319502">
    <property type="component" value="Unassembled WGS sequence"/>
</dbReference>
<dbReference type="EMBL" id="VMNK01000003">
    <property type="protein sequence ID" value="TVO58895.1"/>
    <property type="molecule type" value="Genomic_DNA"/>
</dbReference>
<dbReference type="InterPro" id="IPR010895">
    <property type="entry name" value="CHRD"/>
</dbReference>
<dbReference type="Pfam" id="PF07452">
    <property type="entry name" value="CHRD"/>
    <property type="match status" value="1"/>
</dbReference>
<keyword evidence="1" id="KW-0472">Membrane</keyword>
<organism evidence="3 4">
    <name type="scientific">Denitromonas halophila</name>
    <dbReference type="NCBI Taxonomy" id="1629404"/>
    <lineage>
        <taxon>Bacteria</taxon>
        <taxon>Pseudomonadati</taxon>
        <taxon>Pseudomonadota</taxon>
        <taxon>Betaproteobacteria</taxon>
        <taxon>Rhodocyclales</taxon>
        <taxon>Zoogloeaceae</taxon>
        <taxon>Denitromonas</taxon>
    </lineage>
</organism>
<evidence type="ECO:0000313" key="3">
    <source>
        <dbReference type="EMBL" id="TVO58895.1"/>
    </source>
</evidence>
<comment type="caution">
    <text evidence="3">The sequence shown here is derived from an EMBL/GenBank/DDBJ whole genome shotgun (WGS) entry which is preliminary data.</text>
</comment>
<keyword evidence="4" id="KW-1185">Reference proteome</keyword>
<protein>
    <submittedName>
        <fullName evidence="3">CHRD domain-containing protein</fullName>
    </submittedName>
</protein>